<keyword evidence="3 5" id="KW-0560">Oxidoreductase</keyword>
<dbReference type="FunFam" id="2.60.120.330:FF:000001">
    <property type="entry name" value="Protein SRG1"/>
    <property type="match status" value="1"/>
</dbReference>
<evidence type="ECO:0000256" key="5">
    <source>
        <dbReference type="RuleBase" id="RU003682"/>
    </source>
</evidence>
<comment type="caution">
    <text evidence="7">The sequence shown here is derived from an EMBL/GenBank/DDBJ whole genome shotgun (WGS) entry which is preliminary data.</text>
</comment>
<dbReference type="EMBL" id="JBCNJP010000025">
    <property type="protein sequence ID" value="KAK9053989.1"/>
    <property type="molecule type" value="Genomic_DNA"/>
</dbReference>
<dbReference type="InterPro" id="IPR005123">
    <property type="entry name" value="Oxoglu/Fe-dep_dioxygenase_dom"/>
</dbReference>
<dbReference type="GO" id="GO:0046872">
    <property type="term" value="F:metal ion binding"/>
    <property type="evidence" value="ECO:0007669"/>
    <property type="project" value="UniProtKB-KW"/>
</dbReference>
<evidence type="ECO:0000256" key="2">
    <source>
        <dbReference type="ARBA" id="ARBA00022723"/>
    </source>
</evidence>
<dbReference type="PANTHER" id="PTHR47991">
    <property type="entry name" value="OXOGLUTARATE/IRON-DEPENDENT DIOXYGENASE"/>
    <property type="match status" value="1"/>
</dbReference>
<organism evidence="7 8">
    <name type="scientific">Deinandra increscens subsp. villosa</name>
    <dbReference type="NCBI Taxonomy" id="3103831"/>
    <lineage>
        <taxon>Eukaryota</taxon>
        <taxon>Viridiplantae</taxon>
        <taxon>Streptophyta</taxon>
        <taxon>Embryophyta</taxon>
        <taxon>Tracheophyta</taxon>
        <taxon>Spermatophyta</taxon>
        <taxon>Magnoliopsida</taxon>
        <taxon>eudicotyledons</taxon>
        <taxon>Gunneridae</taxon>
        <taxon>Pentapetalae</taxon>
        <taxon>asterids</taxon>
        <taxon>campanulids</taxon>
        <taxon>Asterales</taxon>
        <taxon>Asteraceae</taxon>
        <taxon>Asteroideae</taxon>
        <taxon>Heliantheae alliance</taxon>
        <taxon>Madieae</taxon>
        <taxon>Madiinae</taxon>
        <taxon>Deinandra</taxon>
    </lineage>
</organism>
<dbReference type="GO" id="GO:0016705">
    <property type="term" value="F:oxidoreductase activity, acting on paired donors, with incorporation or reduction of molecular oxygen"/>
    <property type="evidence" value="ECO:0007669"/>
    <property type="project" value="UniProtKB-ARBA"/>
</dbReference>
<gene>
    <name evidence="7" type="ORF">SSX86_025064</name>
</gene>
<dbReference type="PROSITE" id="PS51471">
    <property type="entry name" value="FE2OG_OXY"/>
    <property type="match status" value="1"/>
</dbReference>
<dbReference type="Pfam" id="PF03171">
    <property type="entry name" value="2OG-FeII_Oxy"/>
    <property type="match status" value="1"/>
</dbReference>
<keyword evidence="4 5" id="KW-0408">Iron</keyword>
<protein>
    <recommendedName>
        <fullName evidence="6">Fe2OG dioxygenase domain-containing protein</fullName>
    </recommendedName>
</protein>
<feature type="domain" description="Fe2OG dioxygenase" evidence="6">
    <location>
        <begin position="212"/>
        <end position="312"/>
    </location>
</feature>
<accession>A0AAP0CBV8</accession>
<reference evidence="7 8" key="1">
    <citation type="submission" date="2024-04" db="EMBL/GenBank/DDBJ databases">
        <title>The reference genome of an endangered Asteraceae, Deinandra increscens subsp. villosa, native to the Central Coast of California.</title>
        <authorList>
            <person name="Guilliams M."/>
            <person name="Hasenstab-Lehman K."/>
            <person name="Meyer R."/>
            <person name="Mcevoy S."/>
        </authorList>
    </citation>
    <scope>NUCLEOTIDE SEQUENCE [LARGE SCALE GENOMIC DNA]</scope>
    <source>
        <tissue evidence="7">Leaf</tissue>
    </source>
</reference>
<dbReference type="InterPro" id="IPR050295">
    <property type="entry name" value="Plant_2OG-oxidoreductases"/>
</dbReference>
<dbReference type="InterPro" id="IPR026992">
    <property type="entry name" value="DIOX_N"/>
</dbReference>
<dbReference type="Proteomes" id="UP001408789">
    <property type="component" value="Unassembled WGS sequence"/>
</dbReference>
<proteinExistence type="inferred from homology"/>
<name>A0AAP0CBV8_9ASTR</name>
<dbReference type="Pfam" id="PF14226">
    <property type="entry name" value="DIOX_N"/>
    <property type="match status" value="1"/>
</dbReference>
<dbReference type="AlphaFoldDB" id="A0AAP0CBV8"/>
<dbReference type="SUPFAM" id="SSF51197">
    <property type="entry name" value="Clavaminate synthase-like"/>
    <property type="match status" value="1"/>
</dbReference>
<evidence type="ECO:0000256" key="4">
    <source>
        <dbReference type="ARBA" id="ARBA00023004"/>
    </source>
</evidence>
<evidence type="ECO:0000256" key="1">
    <source>
        <dbReference type="ARBA" id="ARBA00008056"/>
    </source>
</evidence>
<sequence length="362" mass="41114">MENHTREPPINFGRSLIVPSVQQLASQPLTRIPPRYAHHPAASSHDHAHTLSVPVIDLHCLFAEAEANSSAYSSELNKLHTASKEWGFFQVINHGINESLLLDFKREILNLFNLPMEEKLKLWQEEDNHEGFGQLFVVSEEQKLDWSDMFYITTLPHDLRKPQLFQKLPPILRDKLEAYSMEIKRLAVAILGQMAKALGMDTEEMSGLFQDGVQSMRMNYYPPCPQPQMALGFSPHSDADALTILYQLNETPGLQIRKDGKWVTVQPRADALVVNIGDILEIVSNGVYKSIEHQAIVNSSNERMSVATFYSSNMGTELGPARSLVARHNVANYRRVPLETYFKGFFARKLDGKSYLDFMKLE</sequence>
<dbReference type="InterPro" id="IPR027443">
    <property type="entry name" value="IPNS-like_sf"/>
</dbReference>
<keyword evidence="8" id="KW-1185">Reference proteome</keyword>
<dbReference type="InterPro" id="IPR044861">
    <property type="entry name" value="IPNS-like_FE2OG_OXY"/>
</dbReference>
<comment type="similarity">
    <text evidence="1 5">Belongs to the iron/ascorbate-dependent oxidoreductase family.</text>
</comment>
<keyword evidence="2 5" id="KW-0479">Metal-binding</keyword>
<evidence type="ECO:0000313" key="7">
    <source>
        <dbReference type="EMBL" id="KAK9053989.1"/>
    </source>
</evidence>
<evidence type="ECO:0000313" key="8">
    <source>
        <dbReference type="Proteomes" id="UP001408789"/>
    </source>
</evidence>
<evidence type="ECO:0000259" key="6">
    <source>
        <dbReference type="PROSITE" id="PS51471"/>
    </source>
</evidence>
<dbReference type="Gene3D" id="2.60.120.330">
    <property type="entry name" value="B-lactam Antibiotic, Isopenicillin N Synthase, Chain"/>
    <property type="match status" value="1"/>
</dbReference>
<evidence type="ECO:0000256" key="3">
    <source>
        <dbReference type="ARBA" id="ARBA00023002"/>
    </source>
</evidence>